<dbReference type="InterPro" id="IPR037069">
    <property type="entry name" value="AcylCoA_DH/ox_N_sf"/>
</dbReference>
<dbReference type="AlphaFoldDB" id="A0A931CWV3"/>
<gene>
    <name evidence="2" type="ORF">H0S81_02975</name>
</gene>
<organism evidence="2 3">
    <name type="scientific">Desulfotignum balticum</name>
    <dbReference type="NCBI Taxonomy" id="115781"/>
    <lineage>
        <taxon>Bacteria</taxon>
        <taxon>Pseudomonadati</taxon>
        <taxon>Thermodesulfobacteriota</taxon>
        <taxon>Desulfobacteria</taxon>
        <taxon>Desulfobacterales</taxon>
        <taxon>Desulfobacteraceae</taxon>
        <taxon>Desulfotignum</taxon>
    </lineage>
</organism>
<evidence type="ECO:0000259" key="1">
    <source>
        <dbReference type="Pfam" id="PF02771"/>
    </source>
</evidence>
<evidence type="ECO:0000313" key="2">
    <source>
        <dbReference type="EMBL" id="MBG0778874.1"/>
    </source>
</evidence>
<dbReference type="Proteomes" id="UP000706172">
    <property type="component" value="Unassembled WGS sequence"/>
</dbReference>
<feature type="non-terminal residue" evidence="2">
    <location>
        <position position="57"/>
    </location>
</feature>
<dbReference type="PANTHER" id="PTHR43884">
    <property type="entry name" value="ACYL-COA DEHYDROGENASE"/>
    <property type="match status" value="1"/>
</dbReference>
<proteinExistence type="predicted"/>
<dbReference type="PANTHER" id="PTHR43884:SF12">
    <property type="entry name" value="ISOVALERYL-COA DEHYDROGENASE, MITOCHONDRIAL-RELATED"/>
    <property type="match status" value="1"/>
</dbReference>
<dbReference type="GO" id="GO:0003995">
    <property type="term" value="F:acyl-CoA dehydrogenase activity"/>
    <property type="evidence" value="ECO:0007669"/>
    <property type="project" value="TreeGrafter"/>
</dbReference>
<dbReference type="Gene3D" id="1.10.540.10">
    <property type="entry name" value="Acyl-CoA dehydrogenase/oxidase, N-terminal domain"/>
    <property type="match status" value="1"/>
</dbReference>
<evidence type="ECO:0000313" key="3">
    <source>
        <dbReference type="Proteomes" id="UP000706172"/>
    </source>
</evidence>
<dbReference type="SUPFAM" id="SSF56645">
    <property type="entry name" value="Acyl-CoA dehydrogenase NM domain-like"/>
    <property type="match status" value="1"/>
</dbReference>
<accession>A0A931CWV3</accession>
<reference evidence="2" key="1">
    <citation type="submission" date="2020-07" db="EMBL/GenBank/DDBJ databases">
        <title>Severe corrosion of carbon steel in oil field produced water can be linked to methanogenic archaea containing a special type of NiFe hydrogenase.</title>
        <authorList>
            <person name="Lahme S."/>
            <person name="Mand J."/>
            <person name="Longwell J."/>
            <person name="Smith R."/>
            <person name="Enning D."/>
        </authorList>
    </citation>
    <scope>NUCLEOTIDE SEQUENCE</scope>
    <source>
        <strain evidence="2">MIC098Bin6</strain>
    </source>
</reference>
<dbReference type="EMBL" id="JACCQK010000132">
    <property type="protein sequence ID" value="MBG0778874.1"/>
    <property type="molecule type" value="Genomic_DNA"/>
</dbReference>
<name>A0A931CWV3_9BACT</name>
<dbReference type="InterPro" id="IPR013786">
    <property type="entry name" value="AcylCoA_DH/ox_N"/>
</dbReference>
<feature type="domain" description="Acyl-CoA dehydrogenase/oxidase N-terminal" evidence="1">
    <location>
        <begin position="6"/>
        <end position="57"/>
    </location>
</feature>
<comment type="caution">
    <text evidence="2">The sequence shown here is derived from an EMBL/GenBank/DDBJ whole genome shotgun (WGS) entry which is preliminary data.</text>
</comment>
<protein>
    <submittedName>
        <fullName evidence="2">Acyl-CoA dehydrogenase family protein</fullName>
    </submittedName>
</protein>
<dbReference type="GO" id="GO:0050660">
    <property type="term" value="F:flavin adenine dinucleotide binding"/>
    <property type="evidence" value="ECO:0007669"/>
    <property type="project" value="InterPro"/>
</dbReference>
<sequence>MDFDLTKEQEMIRKEVRKFAQKEIAPIAGELDENEEFSEDLTRKMGEIGLFGMFVSE</sequence>
<dbReference type="InterPro" id="IPR009100">
    <property type="entry name" value="AcylCoA_DH/oxidase_NM_dom_sf"/>
</dbReference>
<dbReference type="Pfam" id="PF02771">
    <property type="entry name" value="Acyl-CoA_dh_N"/>
    <property type="match status" value="1"/>
</dbReference>